<sequence length="107" mass="11680">MLPQGMGEVECEICDAVCRVTHEPTVEALKAESVQCPHCATVVVAGTDKRPVELTCASCSGIFVITRKIVKVEIECPNCQSRLRIRPRPGKRELSCPSCANSFNVTF</sequence>
<evidence type="ECO:0000313" key="1">
    <source>
        <dbReference type="EMBL" id="SVA20530.1"/>
    </source>
</evidence>
<organism evidence="1">
    <name type="scientific">marine metagenome</name>
    <dbReference type="NCBI Taxonomy" id="408172"/>
    <lineage>
        <taxon>unclassified sequences</taxon>
        <taxon>metagenomes</taxon>
        <taxon>ecological metagenomes</taxon>
    </lineage>
</organism>
<dbReference type="AlphaFoldDB" id="A0A381TX09"/>
<name>A0A381TX09_9ZZZZ</name>
<proteinExistence type="predicted"/>
<dbReference type="EMBL" id="UINC01005315">
    <property type="protein sequence ID" value="SVA20530.1"/>
    <property type="molecule type" value="Genomic_DNA"/>
</dbReference>
<reference evidence="1" key="1">
    <citation type="submission" date="2018-05" db="EMBL/GenBank/DDBJ databases">
        <authorList>
            <person name="Lanie J.A."/>
            <person name="Ng W.-L."/>
            <person name="Kazmierczak K.M."/>
            <person name="Andrzejewski T.M."/>
            <person name="Davidsen T.M."/>
            <person name="Wayne K.J."/>
            <person name="Tettelin H."/>
            <person name="Glass J.I."/>
            <person name="Rusch D."/>
            <person name="Podicherti R."/>
            <person name="Tsui H.-C.T."/>
            <person name="Winkler M.E."/>
        </authorList>
    </citation>
    <scope>NUCLEOTIDE SEQUENCE</scope>
</reference>
<protein>
    <recommendedName>
        <fullName evidence="2">Transcription factor zinc-finger domain-containing protein</fullName>
    </recommendedName>
</protein>
<evidence type="ECO:0008006" key="2">
    <source>
        <dbReference type="Google" id="ProtNLM"/>
    </source>
</evidence>
<accession>A0A381TX09</accession>
<gene>
    <name evidence="1" type="ORF">METZ01_LOCUS73384</name>
</gene>